<gene>
    <name evidence="2" type="ORF">OBRU01_00700</name>
</gene>
<dbReference type="Proteomes" id="UP000037510">
    <property type="component" value="Unassembled WGS sequence"/>
</dbReference>
<accession>A0A0L7LPQ4</accession>
<feature type="domain" description="Mutator-like transposase" evidence="1">
    <location>
        <begin position="14"/>
        <end position="131"/>
    </location>
</feature>
<proteinExistence type="predicted"/>
<evidence type="ECO:0000313" key="2">
    <source>
        <dbReference type="EMBL" id="KOB77503.1"/>
    </source>
</evidence>
<dbReference type="EMBL" id="JTDY01000368">
    <property type="protein sequence ID" value="KOB77503.1"/>
    <property type="molecule type" value="Genomic_DNA"/>
</dbReference>
<protein>
    <recommendedName>
        <fullName evidence="1">Mutator-like transposase domain-containing protein</fullName>
    </recommendedName>
</protein>
<organism evidence="2 3">
    <name type="scientific">Operophtera brumata</name>
    <name type="common">Winter moth</name>
    <name type="synonym">Phalaena brumata</name>
    <dbReference type="NCBI Taxonomy" id="104452"/>
    <lineage>
        <taxon>Eukaryota</taxon>
        <taxon>Metazoa</taxon>
        <taxon>Ecdysozoa</taxon>
        <taxon>Arthropoda</taxon>
        <taxon>Hexapoda</taxon>
        <taxon>Insecta</taxon>
        <taxon>Pterygota</taxon>
        <taxon>Neoptera</taxon>
        <taxon>Endopterygota</taxon>
        <taxon>Lepidoptera</taxon>
        <taxon>Glossata</taxon>
        <taxon>Ditrysia</taxon>
        <taxon>Geometroidea</taxon>
        <taxon>Geometridae</taxon>
        <taxon>Larentiinae</taxon>
        <taxon>Operophtera</taxon>
    </lineage>
</organism>
<dbReference type="AlphaFoldDB" id="A0A0L7LPQ4"/>
<name>A0A0L7LPQ4_OPEBR</name>
<evidence type="ECO:0000259" key="1">
    <source>
        <dbReference type="Pfam" id="PF20700"/>
    </source>
</evidence>
<keyword evidence="3" id="KW-1185">Reference proteome</keyword>
<comment type="caution">
    <text evidence="2">The sequence shown here is derived from an EMBL/GenBank/DDBJ whole genome shotgun (WGS) entry which is preliminary data.</text>
</comment>
<reference evidence="2 3" key="1">
    <citation type="journal article" date="2015" name="Genome Biol. Evol.">
        <title>The genome of winter moth (Operophtera brumata) provides a genomic perspective on sexual dimorphism and phenology.</title>
        <authorList>
            <person name="Derks M.F."/>
            <person name="Smit S."/>
            <person name="Salis L."/>
            <person name="Schijlen E."/>
            <person name="Bossers A."/>
            <person name="Mateman C."/>
            <person name="Pijl A.S."/>
            <person name="de Ridder D."/>
            <person name="Groenen M.A."/>
            <person name="Visser M.E."/>
            <person name="Megens H.J."/>
        </authorList>
    </citation>
    <scope>NUCLEOTIDE SEQUENCE [LARGE SCALE GENOMIC DNA]</scope>
    <source>
        <strain evidence="2">WM2013NL</strain>
        <tissue evidence="2">Head and thorax</tissue>
    </source>
</reference>
<dbReference type="InterPro" id="IPR049012">
    <property type="entry name" value="Mutator_transp_dom"/>
</dbReference>
<dbReference type="Pfam" id="PF20700">
    <property type="entry name" value="Mutator"/>
    <property type="match status" value="1"/>
</dbReference>
<sequence length="163" mass="18262">MCSYRLKIKSSLDDVNKDAVAGIMAAGCGHAQLKQFSAAVSLPIMSDYTYNKTQDDICNYWEETAWDEMKIAGERERDEAIKEGRVTEDGTPMIDVIVDGCWCKCSYRTNYAALSGAAAIIGRRFGQVLYICSAIFGHYSCKNLHITQSFVKKLLQQVEKSDY</sequence>
<evidence type="ECO:0000313" key="3">
    <source>
        <dbReference type="Proteomes" id="UP000037510"/>
    </source>
</evidence>